<dbReference type="SMART" id="SM00471">
    <property type="entry name" value="HDc"/>
    <property type="match status" value="1"/>
</dbReference>
<dbReference type="Gene3D" id="1.10.3210.10">
    <property type="entry name" value="Hypothetical protein af1432"/>
    <property type="match status" value="1"/>
</dbReference>
<dbReference type="PANTHER" id="PTHR33594">
    <property type="entry name" value="SUPERFAMILY HYDROLASE, PUTATIVE (AFU_ORTHOLOGUE AFUA_1G03035)-RELATED"/>
    <property type="match status" value="1"/>
</dbReference>
<dbReference type="Pfam" id="PF01966">
    <property type="entry name" value="HD"/>
    <property type="match status" value="1"/>
</dbReference>
<reference evidence="2 3" key="1">
    <citation type="submission" date="2017-02" db="EMBL/GenBank/DDBJ databases">
        <authorList>
            <person name="Peterson S.W."/>
        </authorList>
    </citation>
    <scope>NUCLEOTIDE SEQUENCE [LARGE SCALE GENOMIC DNA]</scope>
    <source>
        <strain evidence="2 3">ATCC 17233</strain>
    </source>
</reference>
<dbReference type="EMBL" id="FUXA01000004">
    <property type="protein sequence ID" value="SJZ43443.1"/>
    <property type="molecule type" value="Genomic_DNA"/>
</dbReference>
<dbReference type="RefSeq" id="WP_078786138.1">
    <property type="nucleotide sequence ID" value="NZ_CACZYW010000020.1"/>
</dbReference>
<evidence type="ECO:0000259" key="1">
    <source>
        <dbReference type="PROSITE" id="PS51831"/>
    </source>
</evidence>
<proteinExistence type="predicted"/>
<feature type="domain" description="HD" evidence="1">
    <location>
        <begin position="28"/>
        <end position="127"/>
    </location>
</feature>
<organism evidence="2 3">
    <name type="scientific">Eubacterium ruminantium</name>
    <dbReference type="NCBI Taxonomy" id="42322"/>
    <lineage>
        <taxon>Bacteria</taxon>
        <taxon>Bacillati</taxon>
        <taxon>Bacillota</taxon>
        <taxon>Clostridia</taxon>
        <taxon>Eubacteriales</taxon>
        <taxon>Eubacteriaceae</taxon>
        <taxon>Eubacterium</taxon>
    </lineage>
</organism>
<dbReference type="OrthoDB" id="9797344at2"/>
<evidence type="ECO:0000313" key="3">
    <source>
        <dbReference type="Proteomes" id="UP000189857"/>
    </source>
</evidence>
<evidence type="ECO:0000313" key="2">
    <source>
        <dbReference type="EMBL" id="SJZ43443.1"/>
    </source>
</evidence>
<dbReference type="SUPFAM" id="SSF109604">
    <property type="entry name" value="HD-domain/PDEase-like"/>
    <property type="match status" value="1"/>
</dbReference>
<dbReference type="AlphaFoldDB" id="A0A1T4KM43"/>
<dbReference type="InterPro" id="IPR006674">
    <property type="entry name" value="HD_domain"/>
</dbReference>
<dbReference type="Proteomes" id="UP000189857">
    <property type="component" value="Unassembled WGS sequence"/>
</dbReference>
<gene>
    <name evidence="2" type="ORF">SAMN02745110_00467</name>
</gene>
<keyword evidence="3" id="KW-1185">Reference proteome</keyword>
<dbReference type="PANTHER" id="PTHR33594:SF1">
    <property type="entry name" value="HD_PDEASE DOMAIN-CONTAINING PROTEIN"/>
    <property type="match status" value="1"/>
</dbReference>
<dbReference type="CDD" id="cd00077">
    <property type="entry name" value="HDc"/>
    <property type="match status" value="1"/>
</dbReference>
<name>A0A1T4KM43_9FIRM</name>
<sequence length="196" mass="22994">MNYSEVIDFVKKKTLDNGRPSKYPFRNRYEHIMRVYRWAIRLQAKLGGDLDIIVLAALLHDVGWDDTKPHAEVSAEVAVDYLDSIGVDPEKIQRVGEIIMRHEDKDTEDDLSLECRIVMDADLLDEVGAVEIMWDCMATALDEEASYKRAYYRIKEYYRGNKPKIKRCKTDAGRAEFTKRMQLIESYIYQLERELF</sequence>
<accession>A0A1T4KM43</accession>
<protein>
    <recommendedName>
        <fullName evidence="1">HD domain-containing protein</fullName>
    </recommendedName>
</protein>
<dbReference type="PROSITE" id="PS51831">
    <property type="entry name" value="HD"/>
    <property type="match status" value="1"/>
</dbReference>
<dbReference type="InterPro" id="IPR003607">
    <property type="entry name" value="HD/PDEase_dom"/>
</dbReference>